<reference evidence="1 2" key="2">
    <citation type="submission" date="2018-09" db="EMBL/GenBank/DDBJ databases">
        <title>Genome of Sphaerochaeta halotolerans strain 4-11.</title>
        <authorList>
            <person name="Nazina T.N."/>
            <person name="Sokolova D.S."/>
        </authorList>
    </citation>
    <scope>NUCLEOTIDE SEQUENCE [LARGE SCALE GENOMIC DNA]</scope>
    <source>
        <strain evidence="1 2">4-11</strain>
    </source>
</reference>
<gene>
    <name evidence="1" type="ORF">DYP60_09030</name>
</gene>
<dbReference type="Pfam" id="PF03692">
    <property type="entry name" value="CxxCxxCC"/>
    <property type="match status" value="1"/>
</dbReference>
<dbReference type="PANTHER" id="PTHR35866:SF1">
    <property type="entry name" value="YKGJ FAMILY CYSTEINE CLUSTER PROTEIN"/>
    <property type="match status" value="1"/>
</dbReference>
<dbReference type="EMBL" id="QUWK01000008">
    <property type="protein sequence ID" value="RFU94642.1"/>
    <property type="molecule type" value="Genomic_DNA"/>
</dbReference>
<keyword evidence="2" id="KW-1185">Reference proteome</keyword>
<organism evidence="1 2">
    <name type="scientific">Sphaerochaeta halotolerans</name>
    <dbReference type="NCBI Taxonomy" id="2293840"/>
    <lineage>
        <taxon>Bacteria</taxon>
        <taxon>Pseudomonadati</taxon>
        <taxon>Spirochaetota</taxon>
        <taxon>Spirochaetia</taxon>
        <taxon>Spirochaetales</taxon>
        <taxon>Sphaerochaetaceae</taxon>
        <taxon>Sphaerochaeta</taxon>
    </lineage>
</organism>
<dbReference type="AlphaFoldDB" id="A0A372MFT6"/>
<reference evidence="2" key="1">
    <citation type="submission" date="2018-08" db="EMBL/GenBank/DDBJ databases">
        <authorList>
            <person name="Grouzdev D.S."/>
            <person name="Krutkina M.S."/>
        </authorList>
    </citation>
    <scope>NUCLEOTIDE SEQUENCE [LARGE SCALE GENOMIC DNA]</scope>
    <source>
        <strain evidence="2">4-11</strain>
    </source>
</reference>
<dbReference type="InterPro" id="IPR005358">
    <property type="entry name" value="Puta_zinc/iron-chelating_dom"/>
</dbReference>
<evidence type="ECO:0000313" key="1">
    <source>
        <dbReference type="EMBL" id="RFU94642.1"/>
    </source>
</evidence>
<proteinExistence type="predicted"/>
<evidence type="ECO:0000313" key="2">
    <source>
        <dbReference type="Proteomes" id="UP000264002"/>
    </source>
</evidence>
<sequence>MMSCFYEDGLRFSCVDGCRYCCSCEPGYVFLSQPDLDRLCAHTGMDEQACIETYCRIVAMGAFSMISLKEKQNYDCVFLNERGCSVYEGRPRQCRTYPFWMSILESEERWEEEKKSCPGIGKGRLYTKEEIDGLLEIDLKQTPIIRD</sequence>
<dbReference type="Proteomes" id="UP000264002">
    <property type="component" value="Unassembled WGS sequence"/>
</dbReference>
<name>A0A372MFT6_9SPIR</name>
<accession>A0A372MFT6</accession>
<dbReference type="OrthoDB" id="9810361at2"/>
<comment type="caution">
    <text evidence="1">The sequence shown here is derived from an EMBL/GenBank/DDBJ whole genome shotgun (WGS) entry which is preliminary data.</text>
</comment>
<protein>
    <submittedName>
        <fullName evidence="1">YkgJ family cysteine cluster protein</fullName>
    </submittedName>
</protein>
<dbReference type="PANTHER" id="PTHR35866">
    <property type="entry name" value="PUTATIVE-RELATED"/>
    <property type="match status" value="1"/>
</dbReference>